<dbReference type="AlphaFoldDB" id="A0A1I2PF44"/>
<dbReference type="OrthoDB" id="9792678at2"/>
<dbReference type="EMBL" id="FOOX01000002">
    <property type="protein sequence ID" value="SFG14765.1"/>
    <property type="molecule type" value="Genomic_DNA"/>
</dbReference>
<dbReference type="InterPro" id="IPR021269">
    <property type="entry name" value="DUF2848"/>
</dbReference>
<dbReference type="Pfam" id="PF11010">
    <property type="entry name" value="DUF2848"/>
    <property type="match status" value="1"/>
</dbReference>
<evidence type="ECO:0000313" key="1">
    <source>
        <dbReference type="EMBL" id="SFG14765.1"/>
    </source>
</evidence>
<dbReference type="Proteomes" id="UP000199337">
    <property type="component" value="Unassembled WGS sequence"/>
</dbReference>
<sequence>MSAKKLELFVDGRLDQKIEFIASKVINTGYSGRNQAEIKKHVDELKALGIPAPEKTPLFLPKPAQLLSTAGSIEAIDRSNTGEAEAVLLVGKEEIYVAVGSDHSDRELHAFNIPKSKQIYPNFISRTVWRLADVEDHWDDLILRSSISVSGKRRVYQEGRLAALLGPRELLASVSPLVGGDLTGLVIYSGTLAARGEIRFSDRFEAELVDEVRGQSLYCGYAIELIDWFRN</sequence>
<keyword evidence="2" id="KW-1185">Reference proteome</keyword>
<proteinExistence type="predicted"/>
<dbReference type="RefSeq" id="WP_092469052.1">
    <property type="nucleotide sequence ID" value="NZ_FOOX01000002.1"/>
</dbReference>
<accession>A0A1I2PF44</accession>
<dbReference type="InterPro" id="IPR036663">
    <property type="entry name" value="Fumarylacetoacetase_C_sf"/>
</dbReference>
<protein>
    <submittedName>
        <fullName evidence="1">2-keto-4-pentenoate hydratase/2-oxohepta-3-ene-1,7-dioic acid hydratase (Catechol pathway)</fullName>
    </submittedName>
</protein>
<dbReference type="STRING" id="341036.SAMN05660649_00873"/>
<gene>
    <name evidence="1" type="ORF">SAMN05660649_00873</name>
</gene>
<name>A0A1I2PF44_9FIRM</name>
<reference evidence="2" key="1">
    <citation type="submission" date="2016-10" db="EMBL/GenBank/DDBJ databases">
        <authorList>
            <person name="Varghese N."/>
            <person name="Submissions S."/>
        </authorList>
    </citation>
    <scope>NUCLEOTIDE SEQUENCE [LARGE SCALE GENOMIC DNA]</scope>
    <source>
        <strain evidence="2">DSM 17038</strain>
    </source>
</reference>
<evidence type="ECO:0000313" key="2">
    <source>
        <dbReference type="Proteomes" id="UP000199337"/>
    </source>
</evidence>
<dbReference type="GO" id="GO:0003824">
    <property type="term" value="F:catalytic activity"/>
    <property type="evidence" value="ECO:0007669"/>
    <property type="project" value="InterPro"/>
</dbReference>
<organism evidence="1 2">
    <name type="scientific">Desulfotruncus arcticus DSM 17038</name>
    <dbReference type="NCBI Taxonomy" id="1121424"/>
    <lineage>
        <taxon>Bacteria</taxon>
        <taxon>Bacillati</taxon>
        <taxon>Bacillota</taxon>
        <taxon>Clostridia</taxon>
        <taxon>Eubacteriales</taxon>
        <taxon>Desulfallaceae</taxon>
        <taxon>Desulfotruncus</taxon>
    </lineage>
</organism>
<dbReference type="SUPFAM" id="SSF56529">
    <property type="entry name" value="FAH"/>
    <property type="match status" value="1"/>
</dbReference>